<evidence type="ECO:0008006" key="12">
    <source>
        <dbReference type="Google" id="ProtNLM"/>
    </source>
</evidence>
<evidence type="ECO:0000259" key="7">
    <source>
        <dbReference type="Pfam" id="PF04182"/>
    </source>
</evidence>
<evidence type="ECO:0000256" key="3">
    <source>
        <dbReference type="ARBA" id="ARBA00023125"/>
    </source>
</evidence>
<dbReference type="InterPro" id="IPR056428">
    <property type="entry name" value="WH_GTF3C1"/>
</dbReference>
<protein>
    <recommendedName>
        <fullName evidence="12">General transcription factor 3C polypeptide 1</fullName>
    </recommendedName>
</protein>
<comment type="caution">
    <text evidence="10">The sequence shown here is derived from an EMBL/GenBank/DDBJ whole genome shotgun (WGS) entry which is preliminary data.</text>
</comment>
<feature type="domain" description="GTF3C1 extended winged-helix" evidence="9">
    <location>
        <begin position="900"/>
        <end position="1000"/>
    </location>
</feature>
<evidence type="ECO:0000259" key="8">
    <source>
        <dbReference type="Pfam" id="PF23704"/>
    </source>
</evidence>
<dbReference type="EMBL" id="JAHXZJ010000379">
    <property type="protein sequence ID" value="KAH0559102.1"/>
    <property type="molecule type" value="Genomic_DNA"/>
</dbReference>
<dbReference type="Proteomes" id="UP000826195">
    <property type="component" value="Unassembled WGS sequence"/>
</dbReference>
<keyword evidence="3" id="KW-0238">DNA-binding</keyword>
<keyword evidence="2" id="KW-0597">Phosphoprotein</keyword>
<comment type="subcellular location">
    <subcellularLocation>
        <location evidence="1">Nucleus</location>
    </subcellularLocation>
</comment>
<dbReference type="InterPro" id="IPR035625">
    <property type="entry name" value="Tfc3-like_eWH"/>
</dbReference>
<evidence type="ECO:0000256" key="5">
    <source>
        <dbReference type="ARBA" id="ARBA00023242"/>
    </source>
</evidence>
<dbReference type="Pfam" id="PF23704">
    <property type="entry name" value="WHD_GTF3C1_N"/>
    <property type="match status" value="1"/>
</dbReference>
<dbReference type="GO" id="GO:0005634">
    <property type="term" value="C:nucleus"/>
    <property type="evidence" value="ECO:0007669"/>
    <property type="project" value="UniProtKB-SubCell"/>
</dbReference>
<feature type="region of interest" description="Disordered" evidence="6">
    <location>
        <begin position="2319"/>
        <end position="2469"/>
    </location>
</feature>
<feature type="domain" description="General transcription factor 3C polypeptide 1 winged-helix" evidence="8">
    <location>
        <begin position="17"/>
        <end position="165"/>
    </location>
</feature>
<evidence type="ECO:0000256" key="2">
    <source>
        <dbReference type="ARBA" id="ARBA00022553"/>
    </source>
</evidence>
<evidence type="ECO:0000313" key="11">
    <source>
        <dbReference type="Proteomes" id="UP000826195"/>
    </source>
</evidence>
<dbReference type="Pfam" id="PF24101">
    <property type="entry name" value="WHD_GTF3C1"/>
    <property type="match status" value="1"/>
</dbReference>
<feature type="region of interest" description="Disordered" evidence="6">
    <location>
        <begin position="764"/>
        <end position="788"/>
    </location>
</feature>
<accession>A0AAV7IWH8</accession>
<feature type="compositionally biased region" description="Low complexity" evidence="6">
    <location>
        <begin position="2416"/>
        <end position="2437"/>
    </location>
</feature>
<feature type="compositionally biased region" description="Low complexity" evidence="6">
    <location>
        <begin position="1880"/>
        <end position="1896"/>
    </location>
</feature>
<evidence type="ECO:0000256" key="4">
    <source>
        <dbReference type="ARBA" id="ARBA00023163"/>
    </source>
</evidence>
<evidence type="ECO:0000256" key="6">
    <source>
        <dbReference type="SAM" id="MobiDB-lite"/>
    </source>
</evidence>
<dbReference type="InterPro" id="IPR056467">
    <property type="entry name" value="eWH_GTF3C1"/>
</dbReference>
<keyword evidence="11" id="KW-1185">Reference proteome</keyword>
<dbReference type="Pfam" id="PF04182">
    <property type="entry name" value="B-block_TFIIIC"/>
    <property type="match status" value="1"/>
</dbReference>
<feature type="domain" description="B-block binding subunit of TFIIIC" evidence="7">
    <location>
        <begin position="180"/>
        <end position="253"/>
    </location>
</feature>
<dbReference type="PANTHER" id="PTHR15180">
    <property type="entry name" value="GENERAL TRANSCRIPTION FACTOR 3C POLYPEPTIDE 1"/>
    <property type="match status" value="1"/>
</dbReference>
<evidence type="ECO:0000259" key="9">
    <source>
        <dbReference type="Pfam" id="PF24101"/>
    </source>
</evidence>
<feature type="compositionally biased region" description="Basic and acidic residues" evidence="6">
    <location>
        <begin position="1823"/>
        <end position="1844"/>
    </location>
</feature>
<keyword evidence="5" id="KW-0539">Nucleus</keyword>
<feature type="region of interest" description="Disordered" evidence="6">
    <location>
        <begin position="1821"/>
        <end position="1896"/>
    </location>
</feature>
<dbReference type="GO" id="GO:0000127">
    <property type="term" value="C:transcription factor TFIIIC complex"/>
    <property type="evidence" value="ECO:0007669"/>
    <property type="project" value="InterPro"/>
</dbReference>
<dbReference type="InterPro" id="IPR044210">
    <property type="entry name" value="Tfc3-like"/>
</dbReference>
<dbReference type="GO" id="GO:0042791">
    <property type="term" value="P:5S class rRNA transcription by RNA polymerase III"/>
    <property type="evidence" value="ECO:0007669"/>
    <property type="project" value="TreeGrafter"/>
</dbReference>
<evidence type="ECO:0000313" key="10">
    <source>
        <dbReference type="EMBL" id="KAH0559102.1"/>
    </source>
</evidence>
<feature type="compositionally biased region" description="Basic and acidic residues" evidence="6">
    <location>
        <begin position="2324"/>
        <end position="2336"/>
    </location>
</feature>
<feature type="compositionally biased region" description="Basic and acidic residues" evidence="6">
    <location>
        <begin position="2396"/>
        <end position="2406"/>
    </location>
</feature>
<dbReference type="GO" id="GO:0006384">
    <property type="term" value="P:transcription initiation at RNA polymerase III promoter"/>
    <property type="evidence" value="ECO:0007669"/>
    <property type="project" value="InterPro"/>
</dbReference>
<keyword evidence="4" id="KW-0804">Transcription</keyword>
<feature type="compositionally biased region" description="Polar residues" evidence="6">
    <location>
        <begin position="1016"/>
        <end position="1040"/>
    </location>
</feature>
<dbReference type="PANTHER" id="PTHR15180:SF1">
    <property type="entry name" value="GENERAL TRANSCRIPTION FACTOR 3C POLYPEPTIDE 1"/>
    <property type="match status" value="1"/>
</dbReference>
<gene>
    <name evidence="10" type="ORF">KQX54_001101</name>
</gene>
<feature type="region of interest" description="Disordered" evidence="6">
    <location>
        <begin position="1014"/>
        <end position="1043"/>
    </location>
</feature>
<name>A0AAV7IWH8_COTGL</name>
<feature type="compositionally biased region" description="Basic and acidic residues" evidence="6">
    <location>
        <begin position="2438"/>
        <end position="2461"/>
    </location>
</feature>
<organism evidence="10 11">
    <name type="scientific">Cotesia glomerata</name>
    <name type="common">Lepidopteran parasitic wasp</name>
    <name type="synonym">Apanteles glomeratus</name>
    <dbReference type="NCBI Taxonomy" id="32391"/>
    <lineage>
        <taxon>Eukaryota</taxon>
        <taxon>Metazoa</taxon>
        <taxon>Ecdysozoa</taxon>
        <taxon>Arthropoda</taxon>
        <taxon>Hexapoda</taxon>
        <taxon>Insecta</taxon>
        <taxon>Pterygota</taxon>
        <taxon>Neoptera</taxon>
        <taxon>Endopterygota</taxon>
        <taxon>Hymenoptera</taxon>
        <taxon>Apocrita</taxon>
        <taxon>Ichneumonoidea</taxon>
        <taxon>Braconidae</taxon>
        <taxon>Microgastrinae</taxon>
        <taxon>Cotesia</taxon>
    </lineage>
</organism>
<evidence type="ECO:0000256" key="1">
    <source>
        <dbReference type="ARBA" id="ARBA00004123"/>
    </source>
</evidence>
<dbReference type="InterPro" id="IPR007309">
    <property type="entry name" value="TFIIIC_Bblock-bd"/>
</dbReference>
<dbReference type="GO" id="GO:0003677">
    <property type="term" value="F:DNA binding"/>
    <property type="evidence" value="ECO:0007669"/>
    <property type="project" value="UniProtKB-KW"/>
</dbReference>
<feature type="compositionally biased region" description="Low complexity" evidence="6">
    <location>
        <begin position="2356"/>
        <end position="2366"/>
    </location>
</feature>
<dbReference type="CDD" id="cd16169">
    <property type="entry name" value="Tau138_eWH"/>
    <property type="match status" value="1"/>
</dbReference>
<feature type="compositionally biased region" description="Basic and acidic residues" evidence="6">
    <location>
        <begin position="770"/>
        <end position="780"/>
    </location>
</feature>
<reference evidence="10 11" key="1">
    <citation type="journal article" date="2021" name="J. Hered.">
        <title>A chromosome-level genome assembly of the parasitoid wasp, Cotesia glomerata (Hymenoptera: Braconidae).</title>
        <authorList>
            <person name="Pinto B.J."/>
            <person name="Weis J.J."/>
            <person name="Gamble T."/>
            <person name="Ode P.J."/>
            <person name="Paul R."/>
            <person name="Zaspel J.M."/>
        </authorList>
    </citation>
    <scope>NUCLEOTIDE SEQUENCE [LARGE SCALE GENOMIC DNA]</scope>
    <source>
        <strain evidence="10">CgM1</strain>
    </source>
</reference>
<proteinExistence type="predicted"/>
<feature type="compositionally biased region" description="Basic and acidic residues" evidence="6">
    <location>
        <begin position="2367"/>
        <end position="2385"/>
    </location>
</feature>
<sequence>MHLTRVDNSVFAPSANLVNLVIDEVALEGLDGITLDTLWIRLGARLQTQDEFPPAFKEQVWTICTSSRGINFYILEVPRAPLIIYDRYEYVDPDLGIITEPDDIPDDIYKYYPVDDVKNGVKGSCKSYHTRKLVTNMNSVSLQEASEKYGATLVIVASQELRQEALLGDSVSPTLELSVVQYCFLERVGRSRYHGEVTQGKNSLSVLNEDPKTLFYYRKLLLKHKLITKQSHYQKTSGHGSAGSLMHLPRFFVERKPKMVFLAERIIEMLKSRENYLMDYREIKKELQIEHSIKRLFKTSFFQKVARADLKVRYRELYPNAPDSEWQRKGCPSKEKIIQAVQLLDPKVDANTLWNKEDMVDDEDCYDLDVSNQLLNEPVLKQANSIVERANVHGISQRDLGVQMGMTKLQSRTILRNLSKLNVIGTYMDFSGRQRVSKFVSKKYEKRSRISKQFNSEIRKMNKLRKETLNEVARPNATTAMDFFYPLGSSDNSVNITSIDYKTVETTPAIEYHPAREENIDDPNIIVNDFETVNVDTFNANDADRIEDFSEEQTFADTKGQIISKATETIISGDIKFDARNSQQNVAEENYVEATINCPTAKECNLNIEMEIVNTPIKLETLDVNRYHLFSVANKVLNKYSKVRNKSIFQKRSHFKVGFFNVAHLDLSRLSSISCVNRWRRRRRKVKSAKNQNRKPKEAIVVSSVGEKCYSGRSKSNSVDTKECILPENFEPNPNIENHESECTAVSPALHPEDHILPERIDSNILGGEDASRKRVHPDESLSNEDINTKRIKISSNLFHEQPANTEMNAVINIEPEDYNSGFYNQDNYYNEGYPEGYCDDGYNPEEYYNAEGYNPENCNTEGYNPEESYNLEDNYDNSWVDDDDDEKIIDATTTSTAYSYRMLKRLNLIITMVKEHKVVDDPSKLMKMINQHEESEGYDVKMDKKSLMRMLQRLARDNLVKNMKLTLSGNGRKKVLFFVCDKNINVNHSVIQSAVEQAKIKFCLTPPTKKVVKMNSRSGTSNEMSAKSTDPTKTDSTVLVANEKDNPKVPALEVKFDLKAGRDYGYKPKFIRMKIMHKLLFYLIYEYKGENLSKIDQIERLRAEGNEISEKMAEEMSEIYYRDVDWRMFIPPLPQHSTWERGWAMISDIILRLPLSIFLEIHKLPFYLPALNYYLNHPIRKHYLMKDLPMLIRSQIFRNRKYIYSIIETIQRLAYIGLVQFGPQKFKEKDHVFIYLNTRSQLVDTTPSAPGYHKIEEREYSVQSYTFDRLQTVENYWYDMWQICVCTRLGGRQTVEGTEITLEDLTKKPEMIQCLKQVLPNEVASQDLGILPGDRKGAAGIDSAFFSHLKRNWNWENFHSSVSLRSMKKQSDKERTARLAKVEVKPLKYTEFKGLKKVTGPTTIIANKPPVKKQKVNPNPAPPKLVVSTITHRPDKIVRKVLPRKRQERKRVHYDEIDHQALQNMKMQRVNWDAREDHILSICKIVMVYLCPNPRAQLLSFSVIRDVLKFYSKTSINKTSRACQRRMFNIYKRPQVALAVTLGVEELKENPYIRKKYHNIVDVIRSNYEPHQHDEKITSVFKAICHYVARKHHLSQKDPPESTHQPATLGEFHLLFKISRPQGPEEGFTKPVRNINDIHSSTINSIIFSSICSGKDRRSSTYQLYRIYQQYPEFLLKSAITQIKNDKTVSIKKQFESVLKRIGNGCCMPMTSSQIQLSCKYNYLFQSVFSLEIFSEAQVFLQKLIEGYASNSLGSEHGVEFDSPTGGVILGLQEFLANQNLDFNIKIPDYVIVLDQEMPEHDTGFKKVAERYQNILCSLENAETREEQEKEKQPQDLEQREDVSENDDSPADISVVAVKATKKNPLRKDSWGWQKSDTGSNSSNGLVLNSSSQSNIQRPVRGCQFVLDDSDDELEFKTSIDGREIIITKGDIDNNKSSFIENDMHEAFRQTKLGNLNDLPENLGSDDQEEDPREALLNLVNQVTMGSSIDELNRIVNEHIPMDVDDERTTKQSIRRAAIKRGRTDQDDGFEFVNIEDFDHVNEEPESRRNVSNMVNDIIANVNYCHESRNQSRVRDEDTGETRKNFTRIALLKVRAELNEKLHNLPDSHHAHEYFAVSKFRLYYSMPKIDKEIITNPHFVIDDRVKENLFLLKNDSYKNVVQDLNKFAVFPKNRPDYESVKEDLETQGTIESFEIDLIYDYVRNKREQGATLKELTNKFYRVLEEKLYDILSYMTNCRLFLRSGVTEMHYIHYSYAEPWYVESIKILRLLRESLPLFPPGSVYVFNSTNHYTQSTKVSDTYLSEKITKVVDFGDCIDDDDDGNDKNPDDNDKNPHNNDNNNENDDNNLSNKIVQDDNVTNDNNNADQDHENNHDEDVSVNKNADDDQENIPKVPKNSDDNDKNSNDNDNNNENDADNHLSNKTVQDDNVTNDNDNANQDRENTNHENDRGEDVSVNKNADENQENISKVSKNSDVKVLYPKSSRGNVGFLLQTQDIDSAIKNLDFSSAEKINVVVRPWIRIDGTVNRMILEKMLGAILSHCLMHPGIALSQVQTKFVPALQPYHTRELVEILVKLDCLSLRVVRKPPCTLFSSASSIKLYYPAKSDGSSELESEIIVETTIGAVIKFGTFIRYYLSRKANINDSTDNNDGNGESESI</sequence>